<comment type="similarity">
    <text evidence="2">Belongs to the Ca(2+):cation antiporter (CaCA) (TC 2.A.19) family. SLC24A subfamily.</text>
</comment>
<dbReference type="EMBL" id="CAJHNH020003347">
    <property type="protein sequence ID" value="CAG5129095.1"/>
    <property type="molecule type" value="Genomic_DNA"/>
</dbReference>
<evidence type="ECO:0000256" key="9">
    <source>
        <dbReference type="ARBA" id="ARBA00022837"/>
    </source>
</evidence>
<evidence type="ECO:0000313" key="19">
    <source>
        <dbReference type="EMBL" id="CAG5129095.1"/>
    </source>
</evidence>
<dbReference type="FunFam" id="1.20.1420.30:FF:000009">
    <property type="entry name" value="sodium/potassium/calcium exchanger 5 isoform X2"/>
    <property type="match status" value="1"/>
</dbReference>
<evidence type="ECO:0000256" key="10">
    <source>
        <dbReference type="ARBA" id="ARBA00022847"/>
    </source>
</evidence>
<reference evidence="19" key="1">
    <citation type="submission" date="2021-04" db="EMBL/GenBank/DDBJ databases">
        <authorList>
            <consortium name="Molecular Ecology Group"/>
        </authorList>
    </citation>
    <scope>NUCLEOTIDE SEQUENCE</scope>
</reference>
<evidence type="ECO:0000256" key="12">
    <source>
        <dbReference type="ARBA" id="ARBA00022989"/>
    </source>
</evidence>
<keyword evidence="8" id="KW-0732">Signal</keyword>
<dbReference type="GO" id="GO:0005262">
    <property type="term" value="F:calcium channel activity"/>
    <property type="evidence" value="ECO:0007669"/>
    <property type="project" value="TreeGrafter"/>
</dbReference>
<gene>
    <name evidence="19" type="ORF">CUNI_LOCUS14653</name>
</gene>
<accession>A0A8S3ZMX0</accession>
<dbReference type="InterPro" id="IPR004481">
    <property type="entry name" value="K/Na/Ca-exchanger"/>
</dbReference>
<feature type="transmembrane region" description="Helical" evidence="17">
    <location>
        <begin position="84"/>
        <end position="107"/>
    </location>
</feature>
<proteinExistence type="inferred from homology"/>
<dbReference type="GO" id="GO:0005886">
    <property type="term" value="C:plasma membrane"/>
    <property type="evidence" value="ECO:0007669"/>
    <property type="project" value="TreeGrafter"/>
</dbReference>
<evidence type="ECO:0000256" key="3">
    <source>
        <dbReference type="ARBA" id="ARBA00022448"/>
    </source>
</evidence>
<dbReference type="InterPro" id="IPR004837">
    <property type="entry name" value="NaCa_Exmemb"/>
</dbReference>
<evidence type="ECO:0000259" key="18">
    <source>
        <dbReference type="Pfam" id="PF01699"/>
    </source>
</evidence>
<feature type="transmembrane region" description="Helical" evidence="17">
    <location>
        <begin position="119"/>
        <end position="138"/>
    </location>
</feature>
<keyword evidence="10" id="KW-0769">Symport</keyword>
<keyword evidence="15 17" id="KW-0472">Membrane</keyword>
<keyword evidence="14" id="KW-0406">Ion transport</keyword>
<keyword evidence="7 17" id="KW-0812">Transmembrane</keyword>
<dbReference type="GO" id="GO:0015293">
    <property type="term" value="F:symporter activity"/>
    <property type="evidence" value="ECO:0007669"/>
    <property type="project" value="UniProtKB-KW"/>
</dbReference>
<keyword evidence="11" id="KW-0630">Potassium</keyword>
<dbReference type="Pfam" id="PF01699">
    <property type="entry name" value="Na_Ca_ex"/>
    <property type="match status" value="1"/>
</dbReference>
<sequence length="211" mass="23007">MQLEDTDSPLDISWPDTLTQRVTYVLLAPIIFSLFITLPDVRIPERRKLFPWTFVGSILWIAGFSYCLVWWAKEAGGAVEIPDTVMGLTVLAAGASIPDLITSVIVVRKGFGDMAVSSSIGSNIFDITVGLPIPWLIYSTINSGSAYTVTNKGLLCSILLLFLILLALVAGIAVSDWKPSRTLGVSMLFLYLIFATLSVLLEHEIIVCPSI</sequence>
<evidence type="ECO:0000256" key="4">
    <source>
        <dbReference type="ARBA" id="ARBA00022449"/>
    </source>
</evidence>
<keyword evidence="4" id="KW-0050">Antiport</keyword>
<name>A0A8S3ZMX0_9EUPU</name>
<evidence type="ECO:0000256" key="14">
    <source>
        <dbReference type="ARBA" id="ARBA00023065"/>
    </source>
</evidence>
<feature type="transmembrane region" description="Helical" evidence="17">
    <location>
        <begin position="158"/>
        <end position="175"/>
    </location>
</feature>
<organism evidence="19 20">
    <name type="scientific">Candidula unifasciata</name>
    <dbReference type="NCBI Taxonomy" id="100452"/>
    <lineage>
        <taxon>Eukaryota</taxon>
        <taxon>Metazoa</taxon>
        <taxon>Spiralia</taxon>
        <taxon>Lophotrochozoa</taxon>
        <taxon>Mollusca</taxon>
        <taxon>Gastropoda</taxon>
        <taxon>Heterobranchia</taxon>
        <taxon>Euthyneura</taxon>
        <taxon>Panpulmonata</taxon>
        <taxon>Eupulmonata</taxon>
        <taxon>Stylommatophora</taxon>
        <taxon>Helicina</taxon>
        <taxon>Helicoidea</taxon>
        <taxon>Geomitridae</taxon>
        <taxon>Candidula</taxon>
    </lineage>
</organism>
<evidence type="ECO:0000256" key="13">
    <source>
        <dbReference type="ARBA" id="ARBA00023053"/>
    </source>
</evidence>
<evidence type="ECO:0000256" key="1">
    <source>
        <dbReference type="ARBA" id="ARBA00004141"/>
    </source>
</evidence>
<feature type="transmembrane region" description="Helical" evidence="17">
    <location>
        <begin position="20"/>
        <end position="38"/>
    </location>
</feature>
<evidence type="ECO:0000256" key="11">
    <source>
        <dbReference type="ARBA" id="ARBA00022958"/>
    </source>
</evidence>
<evidence type="ECO:0000256" key="15">
    <source>
        <dbReference type="ARBA" id="ARBA00023136"/>
    </source>
</evidence>
<evidence type="ECO:0000256" key="7">
    <source>
        <dbReference type="ARBA" id="ARBA00022692"/>
    </source>
</evidence>
<protein>
    <recommendedName>
        <fullName evidence="18">Sodium/calcium exchanger membrane region domain-containing protein</fullName>
    </recommendedName>
</protein>
<keyword evidence="6" id="KW-0109">Calcium transport</keyword>
<evidence type="ECO:0000256" key="17">
    <source>
        <dbReference type="SAM" id="Phobius"/>
    </source>
</evidence>
<feature type="transmembrane region" description="Helical" evidence="17">
    <location>
        <begin position="50"/>
        <end position="72"/>
    </location>
</feature>
<evidence type="ECO:0000256" key="2">
    <source>
        <dbReference type="ARBA" id="ARBA00005364"/>
    </source>
</evidence>
<dbReference type="Proteomes" id="UP000678393">
    <property type="component" value="Unassembled WGS sequence"/>
</dbReference>
<feature type="transmembrane region" description="Helical" evidence="17">
    <location>
        <begin position="182"/>
        <end position="201"/>
    </location>
</feature>
<keyword evidence="9" id="KW-0106">Calcium</keyword>
<evidence type="ECO:0000256" key="16">
    <source>
        <dbReference type="ARBA" id="ARBA00023201"/>
    </source>
</evidence>
<keyword evidence="3" id="KW-0813">Transport</keyword>
<dbReference type="Gene3D" id="1.20.1420.30">
    <property type="entry name" value="NCX, central ion-binding region"/>
    <property type="match status" value="1"/>
</dbReference>
<feature type="domain" description="Sodium/calcium exchanger membrane region" evidence="18">
    <location>
        <begin position="51"/>
        <end position="199"/>
    </location>
</feature>
<dbReference type="GO" id="GO:0008273">
    <property type="term" value="F:calcium, potassium:sodium antiporter activity"/>
    <property type="evidence" value="ECO:0007669"/>
    <property type="project" value="TreeGrafter"/>
</dbReference>
<comment type="caution">
    <text evidence="19">The sequence shown here is derived from an EMBL/GenBank/DDBJ whole genome shotgun (WGS) entry which is preliminary data.</text>
</comment>
<evidence type="ECO:0000256" key="5">
    <source>
        <dbReference type="ARBA" id="ARBA00022538"/>
    </source>
</evidence>
<keyword evidence="12 17" id="KW-1133">Transmembrane helix</keyword>
<evidence type="ECO:0000256" key="6">
    <source>
        <dbReference type="ARBA" id="ARBA00022568"/>
    </source>
</evidence>
<keyword evidence="13" id="KW-0915">Sodium</keyword>
<dbReference type="InterPro" id="IPR044880">
    <property type="entry name" value="NCX_ion-bd_dom_sf"/>
</dbReference>
<keyword evidence="20" id="KW-1185">Reference proteome</keyword>
<evidence type="ECO:0000313" key="20">
    <source>
        <dbReference type="Proteomes" id="UP000678393"/>
    </source>
</evidence>
<evidence type="ECO:0000256" key="8">
    <source>
        <dbReference type="ARBA" id="ARBA00022729"/>
    </source>
</evidence>
<dbReference type="OrthoDB" id="2127281at2759"/>
<dbReference type="PANTHER" id="PTHR10846:SF72">
    <property type="entry name" value="SODIUM_POTASSIUM_CALCIUM EXCHANGER NCKX30C"/>
    <property type="match status" value="1"/>
</dbReference>
<comment type="subcellular location">
    <subcellularLocation>
        <location evidence="1">Membrane</location>
        <topology evidence="1">Multi-pass membrane protein</topology>
    </subcellularLocation>
</comment>
<keyword evidence="5" id="KW-0633">Potassium transport</keyword>
<dbReference type="PANTHER" id="PTHR10846">
    <property type="entry name" value="SODIUM/POTASSIUM/CALCIUM EXCHANGER"/>
    <property type="match status" value="1"/>
</dbReference>
<dbReference type="GO" id="GO:0006874">
    <property type="term" value="P:intracellular calcium ion homeostasis"/>
    <property type="evidence" value="ECO:0007669"/>
    <property type="project" value="TreeGrafter"/>
</dbReference>
<dbReference type="AlphaFoldDB" id="A0A8S3ZMX0"/>
<keyword evidence="16" id="KW-0739">Sodium transport</keyword>